<evidence type="ECO:0000313" key="2">
    <source>
        <dbReference type="EMBL" id="URE24730.1"/>
    </source>
</evidence>
<accession>A0A9E7H0V2</accession>
<reference evidence="2" key="1">
    <citation type="submission" date="2022-05" db="EMBL/GenBank/DDBJ databases">
        <title>The Musa troglodytarum L. genome provides insights into the mechanism of non-climacteric behaviour and enrichment of carotenoids.</title>
        <authorList>
            <person name="Wang J."/>
        </authorList>
    </citation>
    <scope>NUCLEOTIDE SEQUENCE</scope>
    <source>
        <tissue evidence="2">Leaf</tissue>
    </source>
</reference>
<organism evidence="2 3">
    <name type="scientific">Musa troglodytarum</name>
    <name type="common">fe'i banana</name>
    <dbReference type="NCBI Taxonomy" id="320322"/>
    <lineage>
        <taxon>Eukaryota</taxon>
        <taxon>Viridiplantae</taxon>
        <taxon>Streptophyta</taxon>
        <taxon>Embryophyta</taxon>
        <taxon>Tracheophyta</taxon>
        <taxon>Spermatophyta</taxon>
        <taxon>Magnoliopsida</taxon>
        <taxon>Liliopsida</taxon>
        <taxon>Zingiberales</taxon>
        <taxon>Musaceae</taxon>
        <taxon>Musa</taxon>
    </lineage>
</organism>
<sequence length="63" mass="7245">CAWRTSGTRSTLSRRRPRTCKPKRHTVSQSPTSRRRSITSATATTPSARTPVWCRRWRTSPAF</sequence>
<evidence type="ECO:0000256" key="1">
    <source>
        <dbReference type="SAM" id="MobiDB-lite"/>
    </source>
</evidence>
<feature type="compositionally biased region" description="Low complexity" evidence="1">
    <location>
        <begin position="28"/>
        <end position="50"/>
    </location>
</feature>
<feature type="region of interest" description="Disordered" evidence="1">
    <location>
        <begin position="1"/>
        <end position="50"/>
    </location>
</feature>
<protein>
    <submittedName>
        <fullName evidence="2">Uncharacterized protein</fullName>
    </submittedName>
</protein>
<feature type="compositionally biased region" description="Low complexity" evidence="1">
    <location>
        <begin position="1"/>
        <end position="11"/>
    </location>
</feature>
<feature type="non-terminal residue" evidence="2">
    <location>
        <position position="1"/>
    </location>
</feature>
<evidence type="ECO:0000313" key="3">
    <source>
        <dbReference type="Proteomes" id="UP001055439"/>
    </source>
</evidence>
<dbReference type="EMBL" id="CP097510">
    <property type="protein sequence ID" value="URE24730.1"/>
    <property type="molecule type" value="Genomic_DNA"/>
</dbReference>
<proteinExistence type="predicted"/>
<gene>
    <name evidence="2" type="ORF">MUK42_13287</name>
</gene>
<feature type="compositionally biased region" description="Basic residues" evidence="1">
    <location>
        <begin position="12"/>
        <end position="26"/>
    </location>
</feature>
<keyword evidence="3" id="KW-1185">Reference proteome</keyword>
<dbReference type="AlphaFoldDB" id="A0A9E7H0V2"/>
<name>A0A9E7H0V2_9LILI</name>
<dbReference type="Proteomes" id="UP001055439">
    <property type="component" value="Chromosome 8"/>
</dbReference>